<dbReference type="GO" id="GO:0006979">
    <property type="term" value="P:response to oxidative stress"/>
    <property type="evidence" value="ECO:0007669"/>
    <property type="project" value="InterPro"/>
</dbReference>
<evidence type="ECO:0000256" key="17">
    <source>
        <dbReference type="PIRSR" id="PIRSR600823-5"/>
    </source>
</evidence>
<keyword evidence="18" id="KW-0732">Signal</keyword>
<feature type="domain" description="Plant heme peroxidase family profile" evidence="19">
    <location>
        <begin position="1"/>
        <end position="246"/>
    </location>
</feature>
<comment type="cofactor">
    <cofactor evidence="16">
        <name>Ca(2+)</name>
        <dbReference type="ChEBI" id="CHEBI:29108"/>
    </cofactor>
    <text evidence="16">Binds 2 calcium ions per subunit.</text>
</comment>
<evidence type="ECO:0000313" key="20">
    <source>
        <dbReference type="EMBL" id="TVT96949.1"/>
    </source>
</evidence>
<dbReference type="PANTHER" id="PTHR31517">
    <property type="match status" value="1"/>
</dbReference>
<evidence type="ECO:0000256" key="13">
    <source>
        <dbReference type="ARBA" id="ARBA00023283"/>
    </source>
</evidence>
<organism evidence="20 21">
    <name type="scientific">Eragrostis curvula</name>
    <name type="common">weeping love grass</name>
    <dbReference type="NCBI Taxonomy" id="38414"/>
    <lineage>
        <taxon>Eukaryota</taxon>
        <taxon>Viridiplantae</taxon>
        <taxon>Streptophyta</taxon>
        <taxon>Embryophyta</taxon>
        <taxon>Tracheophyta</taxon>
        <taxon>Spermatophyta</taxon>
        <taxon>Magnoliopsida</taxon>
        <taxon>Liliopsida</taxon>
        <taxon>Poales</taxon>
        <taxon>Poaceae</taxon>
        <taxon>PACMAD clade</taxon>
        <taxon>Chloridoideae</taxon>
        <taxon>Eragrostideae</taxon>
        <taxon>Eragrostidinae</taxon>
        <taxon>Eragrostis</taxon>
    </lineage>
</organism>
<feature type="binding site" evidence="16">
    <location>
        <position position="174"/>
    </location>
    <ligand>
        <name>Ca(2+)</name>
        <dbReference type="ChEBI" id="CHEBI:29108"/>
        <label>2</label>
    </ligand>
</feature>
<dbReference type="Proteomes" id="UP000324897">
    <property type="component" value="Unassembled WGS sequence"/>
</dbReference>
<dbReference type="Gramene" id="TVT96949">
    <property type="protein sequence ID" value="TVT96949"/>
    <property type="gene ID" value="EJB05_57833"/>
</dbReference>
<keyword evidence="21" id="KW-1185">Reference proteome</keyword>
<keyword evidence="14" id="KW-0376">Hydrogen peroxide</keyword>
<dbReference type="InterPro" id="IPR002016">
    <property type="entry name" value="Haem_peroxidase"/>
</dbReference>
<dbReference type="Gene3D" id="1.10.520.10">
    <property type="match status" value="1"/>
</dbReference>
<dbReference type="PROSITE" id="PS50873">
    <property type="entry name" value="PEROXIDASE_4"/>
    <property type="match status" value="1"/>
</dbReference>
<keyword evidence="6" id="KW-0575">Peroxidase</keyword>
<evidence type="ECO:0000256" key="6">
    <source>
        <dbReference type="ARBA" id="ARBA00022559"/>
    </source>
</evidence>
<name>A0A5J9SD05_9POAL</name>
<keyword evidence="11 16" id="KW-0408">Iron</keyword>
<evidence type="ECO:0000313" key="21">
    <source>
        <dbReference type="Proteomes" id="UP000324897"/>
    </source>
</evidence>
<dbReference type="FunFam" id="1.10.420.10:FF:000001">
    <property type="entry name" value="Peroxidase"/>
    <property type="match status" value="1"/>
</dbReference>
<evidence type="ECO:0000256" key="10">
    <source>
        <dbReference type="ARBA" id="ARBA00023002"/>
    </source>
</evidence>
<dbReference type="GO" id="GO:0005576">
    <property type="term" value="C:extracellular region"/>
    <property type="evidence" value="ECO:0007669"/>
    <property type="project" value="UniProtKB-SubCell"/>
</dbReference>
<feature type="binding site" evidence="16">
    <location>
        <position position="106"/>
    </location>
    <ligand>
        <name>Ca(2+)</name>
        <dbReference type="ChEBI" id="CHEBI:29108"/>
        <label>2</label>
    </ligand>
</feature>
<dbReference type="InterPro" id="IPR019793">
    <property type="entry name" value="Peroxidases_heam-ligand_BS"/>
</dbReference>
<comment type="catalytic activity">
    <reaction evidence="1">
        <text>2 a phenolic donor + H2O2 = 2 a phenolic radical donor + 2 H2O</text>
        <dbReference type="Rhea" id="RHEA:56136"/>
        <dbReference type="ChEBI" id="CHEBI:15377"/>
        <dbReference type="ChEBI" id="CHEBI:16240"/>
        <dbReference type="ChEBI" id="CHEBI:139520"/>
        <dbReference type="ChEBI" id="CHEBI:139521"/>
        <dbReference type="EC" id="1.11.1.7"/>
    </reaction>
</comment>
<dbReference type="PRINTS" id="PR00461">
    <property type="entry name" value="PLPEROXIDASE"/>
</dbReference>
<evidence type="ECO:0000256" key="5">
    <source>
        <dbReference type="ARBA" id="ARBA00022525"/>
    </source>
</evidence>
<evidence type="ECO:0000256" key="1">
    <source>
        <dbReference type="ARBA" id="ARBA00000189"/>
    </source>
</evidence>
<feature type="chain" id="PRO_5023918026" description="Plant heme peroxidase family profile domain-containing protein" evidence="18">
    <location>
        <begin position="21"/>
        <end position="250"/>
    </location>
</feature>
<dbReference type="EMBL" id="RWGY01001112">
    <property type="protein sequence ID" value="TVT96949.1"/>
    <property type="molecule type" value="Genomic_DNA"/>
</dbReference>
<dbReference type="GO" id="GO:0140825">
    <property type="term" value="F:lactoperoxidase activity"/>
    <property type="evidence" value="ECO:0007669"/>
    <property type="project" value="UniProtKB-EC"/>
</dbReference>
<dbReference type="SUPFAM" id="SSF48113">
    <property type="entry name" value="Heme-dependent peroxidases"/>
    <property type="match status" value="1"/>
</dbReference>
<evidence type="ECO:0000256" key="2">
    <source>
        <dbReference type="ARBA" id="ARBA00002322"/>
    </source>
</evidence>
<evidence type="ECO:0000259" key="19">
    <source>
        <dbReference type="PROSITE" id="PS50873"/>
    </source>
</evidence>
<keyword evidence="8 16" id="KW-0479">Metal-binding</keyword>
<dbReference type="AlphaFoldDB" id="A0A5J9SD05"/>
<dbReference type="PANTHER" id="PTHR31517:SF59">
    <property type="entry name" value="PEROXIDASE"/>
    <property type="match status" value="1"/>
</dbReference>
<keyword evidence="9 16" id="KW-0106">Calcium</keyword>
<evidence type="ECO:0000256" key="9">
    <source>
        <dbReference type="ARBA" id="ARBA00022837"/>
    </source>
</evidence>
<evidence type="ECO:0000256" key="4">
    <source>
        <dbReference type="ARBA" id="ARBA00006873"/>
    </source>
</evidence>
<dbReference type="GO" id="GO:0020037">
    <property type="term" value="F:heme binding"/>
    <property type="evidence" value="ECO:0007669"/>
    <property type="project" value="InterPro"/>
</dbReference>
<evidence type="ECO:0000256" key="7">
    <source>
        <dbReference type="ARBA" id="ARBA00022617"/>
    </source>
</evidence>
<dbReference type="GO" id="GO:0042744">
    <property type="term" value="P:hydrogen peroxide catabolic process"/>
    <property type="evidence" value="ECO:0007669"/>
    <property type="project" value="UniProtKB-KW"/>
</dbReference>
<keyword evidence="7" id="KW-0349">Heme</keyword>
<proteinExistence type="inferred from homology"/>
<dbReference type="PROSITE" id="PS00435">
    <property type="entry name" value="PEROXIDASE_1"/>
    <property type="match status" value="1"/>
</dbReference>
<comment type="cofactor">
    <cofactor evidence="16">
        <name>heme b</name>
        <dbReference type="ChEBI" id="CHEBI:60344"/>
    </cofactor>
    <text evidence="16">Binds 1 heme b (iron(II)-protoporphyrin IX) group per subunit.</text>
</comment>
<feature type="binding site" evidence="15">
    <location>
        <position position="75"/>
    </location>
    <ligand>
        <name>substrate</name>
    </ligand>
</feature>
<comment type="function">
    <text evidence="2">Removal of H(2)O(2), oxidation of toxic reductants, biosynthesis and degradation of lignin, suberization, auxin catabolism, response to environmental stresses such as wounding, pathogen attack and oxidative stress. These functions might be dependent on each isozyme/isoform in each plant tissue.</text>
</comment>
<dbReference type="OrthoDB" id="2113341at2759"/>
<feature type="non-terminal residue" evidence="20">
    <location>
        <position position="1"/>
    </location>
</feature>
<comment type="similarity">
    <text evidence="4">Belongs to the peroxidase family. Ascorbate peroxidase subfamily.</text>
</comment>
<evidence type="ECO:0000256" key="18">
    <source>
        <dbReference type="SAM" id="SignalP"/>
    </source>
</evidence>
<accession>A0A5J9SD05</accession>
<evidence type="ECO:0000256" key="16">
    <source>
        <dbReference type="PIRSR" id="PIRSR600823-3"/>
    </source>
</evidence>
<keyword evidence="5" id="KW-0964">Secreted</keyword>
<feature type="disulfide bond" evidence="17">
    <location>
        <begin position="112"/>
        <end position="144"/>
    </location>
</feature>
<feature type="binding site" description="axial binding residue" evidence="16">
    <location>
        <position position="105"/>
    </location>
    <ligand>
        <name>heme b</name>
        <dbReference type="ChEBI" id="CHEBI:60344"/>
    </ligand>
    <ligandPart>
        <name>Fe</name>
        <dbReference type="ChEBI" id="CHEBI:18248"/>
    </ligandPart>
</feature>
<sequence length="250" mass="27364">MALLPRHSLLLLMLAMAVQASAPPPLKRNFYAASCPRAEAIVRCVVRRRAALDRSVLPAMIRLHFHDCFVRAHLPSPSVPFAEALSAFRNIGLSLLDLTALLGSHTMGFCHCGLILDRLYSFNGTGRSDPTMDAGLLATLRDRCPPHTVTPQNESRDAIVPMNLVAPLGPFGLDNSFFPTVLAGRAVLQFDQELTSSSMARRIAAMFAAQPRNFQKQFARSMVKLGSVNVLTGKQGEVRLNCRRDNGTII</sequence>
<protein>
    <recommendedName>
        <fullName evidence="19">Plant heme peroxidase family profile domain-containing protein</fullName>
    </recommendedName>
</protein>
<dbReference type="Pfam" id="PF00141">
    <property type="entry name" value="peroxidase"/>
    <property type="match status" value="1"/>
</dbReference>
<feature type="signal peptide" evidence="18">
    <location>
        <begin position="1"/>
        <end position="20"/>
    </location>
</feature>
<evidence type="ECO:0000256" key="14">
    <source>
        <dbReference type="ARBA" id="ARBA00023324"/>
    </source>
</evidence>
<reference evidence="20 21" key="1">
    <citation type="journal article" date="2019" name="Sci. Rep.">
        <title>A high-quality genome of Eragrostis curvula grass provides insights into Poaceae evolution and supports new strategies to enhance forage quality.</title>
        <authorList>
            <person name="Carballo J."/>
            <person name="Santos B.A.C.M."/>
            <person name="Zappacosta D."/>
            <person name="Garbus I."/>
            <person name="Selva J.P."/>
            <person name="Gallo C.A."/>
            <person name="Diaz A."/>
            <person name="Albertini E."/>
            <person name="Caccamo M."/>
            <person name="Echenique V."/>
        </authorList>
    </citation>
    <scope>NUCLEOTIDE SEQUENCE [LARGE SCALE GENOMIC DNA]</scope>
    <source>
        <strain evidence="21">cv. Victoria</strain>
        <tissue evidence="20">Leaf</tissue>
    </source>
</reference>
<keyword evidence="13" id="KW-0873">Pyrrolidone carboxylic acid</keyword>
<dbReference type="GO" id="GO:0046872">
    <property type="term" value="F:metal ion binding"/>
    <property type="evidence" value="ECO:0007669"/>
    <property type="project" value="UniProtKB-KW"/>
</dbReference>
<comment type="subcellular location">
    <subcellularLocation>
        <location evidence="3">Secreted</location>
    </subcellularLocation>
</comment>
<dbReference type="InterPro" id="IPR000823">
    <property type="entry name" value="Peroxidase_pln"/>
</dbReference>
<evidence type="ECO:0000256" key="12">
    <source>
        <dbReference type="ARBA" id="ARBA00023157"/>
    </source>
</evidence>
<comment type="caution">
    <text evidence="20">The sequence shown here is derived from an EMBL/GenBank/DDBJ whole genome shotgun (WGS) entry which is preliminary data.</text>
</comment>
<evidence type="ECO:0000256" key="11">
    <source>
        <dbReference type="ARBA" id="ARBA00023004"/>
    </source>
</evidence>
<gene>
    <name evidence="20" type="ORF">EJB05_57833</name>
</gene>
<dbReference type="InterPro" id="IPR010255">
    <property type="entry name" value="Haem_peroxidase_sf"/>
</dbReference>
<evidence type="ECO:0000256" key="3">
    <source>
        <dbReference type="ARBA" id="ARBA00004613"/>
    </source>
</evidence>
<evidence type="ECO:0000256" key="15">
    <source>
        <dbReference type="PIRSR" id="PIRSR600823-2"/>
    </source>
</evidence>
<evidence type="ECO:0000256" key="8">
    <source>
        <dbReference type="ARBA" id="ARBA00022723"/>
    </source>
</evidence>
<dbReference type="Gene3D" id="1.10.420.10">
    <property type="entry name" value="Peroxidase, domain 2"/>
    <property type="match status" value="1"/>
</dbReference>
<keyword evidence="12 17" id="KW-1015">Disulfide bond</keyword>
<keyword evidence="10" id="KW-0560">Oxidoreductase</keyword>